<dbReference type="EMBL" id="DSHW01000127">
    <property type="protein sequence ID" value="HEQ88107.1"/>
    <property type="molecule type" value="Genomic_DNA"/>
</dbReference>
<dbReference type="InterPro" id="IPR007627">
    <property type="entry name" value="RNA_pol_sigma70_r2"/>
</dbReference>
<dbReference type="GO" id="GO:0016987">
    <property type="term" value="F:sigma factor activity"/>
    <property type="evidence" value="ECO:0007669"/>
    <property type="project" value="UniProtKB-KW"/>
</dbReference>
<name>A0A7V1ZHA1_9BACT</name>
<dbReference type="InterPro" id="IPR036388">
    <property type="entry name" value="WH-like_DNA-bd_sf"/>
</dbReference>
<keyword evidence="2" id="KW-0805">Transcription regulation</keyword>
<dbReference type="Gene3D" id="1.10.10.10">
    <property type="entry name" value="Winged helix-like DNA-binding domain superfamily/Winged helix DNA-binding domain"/>
    <property type="match status" value="1"/>
</dbReference>
<evidence type="ECO:0000259" key="6">
    <source>
        <dbReference type="Pfam" id="PF08281"/>
    </source>
</evidence>
<protein>
    <submittedName>
        <fullName evidence="7">Sigma-70 family RNA polymerase sigma factor</fullName>
    </submittedName>
</protein>
<dbReference type="Pfam" id="PF04542">
    <property type="entry name" value="Sigma70_r2"/>
    <property type="match status" value="1"/>
</dbReference>
<keyword evidence="4" id="KW-0804">Transcription</keyword>
<dbReference type="InterPro" id="IPR013325">
    <property type="entry name" value="RNA_pol_sigma_r2"/>
</dbReference>
<evidence type="ECO:0000256" key="4">
    <source>
        <dbReference type="ARBA" id="ARBA00023163"/>
    </source>
</evidence>
<feature type="domain" description="RNA polymerase sigma-70 region 2" evidence="5">
    <location>
        <begin position="33"/>
        <end position="100"/>
    </location>
</feature>
<dbReference type="InterPro" id="IPR013324">
    <property type="entry name" value="RNA_pol_sigma_r3/r4-like"/>
</dbReference>
<dbReference type="InterPro" id="IPR039425">
    <property type="entry name" value="RNA_pol_sigma-70-like"/>
</dbReference>
<dbReference type="InterPro" id="IPR013249">
    <property type="entry name" value="RNA_pol_sigma70_r4_t2"/>
</dbReference>
<organism evidence="7">
    <name type="scientific">Thermoanaerobaculum aquaticum</name>
    <dbReference type="NCBI Taxonomy" id="1312852"/>
    <lineage>
        <taxon>Bacteria</taxon>
        <taxon>Pseudomonadati</taxon>
        <taxon>Acidobacteriota</taxon>
        <taxon>Thermoanaerobaculia</taxon>
        <taxon>Thermoanaerobaculales</taxon>
        <taxon>Thermoanaerobaculaceae</taxon>
        <taxon>Thermoanaerobaculum</taxon>
    </lineage>
</organism>
<evidence type="ECO:0000256" key="2">
    <source>
        <dbReference type="ARBA" id="ARBA00023015"/>
    </source>
</evidence>
<dbReference type="SUPFAM" id="SSF88659">
    <property type="entry name" value="Sigma3 and sigma4 domains of RNA polymerase sigma factors"/>
    <property type="match status" value="1"/>
</dbReference>
<comment type="similarity">
    <text evidence="1">Belongs to the sigma-70 factor family. ECF subfamily.</text>
</comment>
<gene>
    <name evidence="7" type="ORF">ENP06_01700</name>
</gene>
<evidence type="ECO:0000256" key="1">
    <source>
        <dbReference type="ARBA" id="ARBA00010641"/>
    </source>
</evidence>
<dbReference type="GO" id="GO:0003677">
    <property type="term" value="F:DNA binding"/>
    <property type="evidence" value="ECO:0007669"/>
    <property type="project" value="InterPro"/>
</dbReference>
<evidence type="ECO:0000259" key="5">
    <source>
        <dbReference type="Pfam" id="PF04542"/>
    </source>
</evidence>
<proteinExistence type="inferred from homology"/>
<dbReference type="InterPro" id="IPR014284">
    <property type="entry name" value="RNA_pol_sigma-70_dom"/>
</dbReference>
<reference evidence="7" key="1">
    <citation type="journal article" date="2020" name="mSystems">
        <title>Genome- and Community-Level Interaction Insights into Carbon Utilization and Element Cycling Functions of Hydrothermarchaeota in Hydrothermal Sediment.</title>
        <authorList>
            <person name="Zhou Z."/>
            <person name="Liu Y."/>
            <person name="Xu W."/>
            <person name="Pan J."/>
            <person name="Luo Z.H."/>
            <person name="Li M."/>
        </authorList>
    </citation>
    <scope>NUCLEOTIDE SEQUENCE [LARGE SCALE GENOMIC DNA]</scope>
    <source>
        <strain evidence="7">SpSt-186</strain>
    </source>
</reference>
<dbReference type="AlphaFoldDB" id="A0A7V1ZHA1"/>
<dbReference type="SUPFAM" id="SSF88946">
    <property type="entry name" value="Sigma2 domain of RNA polymerase sigma factors"/>
    <property type="match status" value="1"/>
</dbReference>
<dbReference type="GO" id="GO:0006352">
    <property type="term" value="P:DNA-templated transcription initiation"/>
    <property type="evidence" value="ECO:0007669"/>
    <property type="project" value="InterPro"/>
</dbReference>
<sequence>MGKYVGVFRMEEVSLDRVVERCKAGDPLAWEELVRATADHIYRMAVSFTRNRAEAEDLTQEVYIRIWQNLHQYVPGSSFRAWAYRVAHNLFVDHYRRTRKAREATWLDEEFLATLPSGDDPFTRAVRKQRLEMAHQALQRLPEELAQLLLLRDFADWSYEELAAEFDLPLGTVKSRLNRARRELAMAIRQMVGAAAPEASA</sequence>
<dbReference type="Pfam" id="PF08281">
    <property type="entry name" value="Sigma70_r4_2"/>
    <property type="match status" value="1"/>
</dbReference>
<evidence type="ECO:0000256" key="3">
    <source>
        <dbReference type="ARBA" id="ARBA00023082"/>
    </source>
</evidence>
<accession>A0A7V1ZHA1</accession>
<evidence type="ECO:0000313" key="7">
    <source>
        <dbReference type="EMBL" id="HEQ88107.1"/>
    </source>
</evidence>
<dbReference type="Gene3D" id="1.10.1740.10">
    <property type="match status" value="1"/>
</dbReference>
<feature type="domain" description="RNA polymerase sigma factor 70 region 4 type 2" evidence="6">
    <location>
        <begin position="132"/>
        <end position="184"/>
    </location>
</feature>
<dbReference type="PANTHER" id="PTHR43133:SF25">
    <property type="entry name" value="RNA POLYMERASE SIGMA FACTOR RFAY-RELATED"/>
    <property type="match status" value="1"/>
</dbReference>
<comment type="caution">
    <text evidence="7">The sequence shown here is derived from an EMBL/GenBank/DDBJ whole genome shotgun (WGS) entry which is preliminary data.</text>
</comment>
<dbReference type="NCBIfam" id="TIGR02937">
    <property type="entry name" value="sigma70-ECF"/>
    <property type="match status" value="1"/>
</dbReference>
<dbReference type="CDD" id="cd06171">
    <property type="entry name" value="Sigma70_r4"/>
    <property type="match status" value="1"/>
</dbReference>
<dbReference type="PANTHER" id="PTHR43133">
    <property type="entry name" value="RNA POLYMERASE ECF-TYPE SIGMA FACTO"/>
    <property type="match status" value="1"/>
</dbReference>
<keyword evidence="3" id="KW-0731">Sigma factor</keyword>